<comment type="caution">
    <text evidence="2">The sequence shown here is derived from an EMBL/GenBank/DDBJ whole genome shotgun (WGS) entry which is preliminary data.</text>
</comment>
<dbReference type="AlphaFoldDB" id="A0A327QJZ8"/>
<dbReference type="Gene3D" id="3.90.1490.10">
    <property type="entry name" value="putative n-type atp pyrophosphatase, domain 2"/>
    <property type="match status" value="1"/>
</dbReference>
<dbReference type="NCBIfam" id="TIGR00290">
    <property type="entry name" value="MJ0570_dom"/>
    <property type="match status" value="1"/>
</dbReference>
<evidence type="ECO:0000313" key="2">
    <source>
        <dbReference type="EMBL" id="RAJ04014.1"/>
    </source>
</evidence>
<dbReference type="PIRSF" id="PIRSF039123">
    <property type="entry name" value="Diphthamide_synthase"/>
    <property type="match status" value="1"/>
</dbReference>
<accession>A0A327QJZ8</accession>
<proteinExistence type="predicted"/>
<dbReference type="InterPro" id="IPR014729">
    <property type="entry name" value="Rossmann-like_a/b/a_fold"/>
</dbReference>
<dbReference type="Proteomes" id="UP000249547">
    <property type="component" value="Unassembled WGS sequence"/>
</dbReference>
<keyword evidence="3" id="KW-1185">Reference proteome</keyword>
<dbReference type="RefSeq" id="WP_111598333.1">
    <property type="nucleotide sequence ID" value="NZ_QLLL01000005.1"/>
</dbReference>
<dbReference type="EMBL" id="QLLL01000005">
    <property type="protein sequence ID" value="RAJ04014.1"/>
    <property type="molecule type" value="Genomic_DNA"/>
</dbReference>
<dbReference type="SUPFAM" id="SSF52402">
    <property type="entry name" value="Adenine nucleotide alpha hydrolases-like"/>
    <property type="match status" value="1"/>
</dbReference>
<dbReference type="InterPro" id="IPR030662">
    <property type="entry name" value="DPH6/MJ0570"/>
</dbReference>
<dbReference type="Pfam" id="PF01902">
    <property type="entry name" value="Diphthami_syn_2"/>
    <property type="match status" value="1"/>
</dbReference>
<evidence type="ECO:0000259" key="1">
    <source>
        <dbReference type="Pfam" id="PF01902"/>
    </source>
</evidence>
<evidence type="ECO:0000313" key="3">
    <source>
        <dbReference type="Proteomes" id="UP000249547"/>
    </source>
</evidence>
<sequence length="241" mass="27495">MQRAFLNWSGGKDASFALWHMQQQQQYKVSYLFTTLSQAYKRVSMHGVREELLDAQAASIGIPLVKAYLPENASMEDYNHIMTNTLTGLQAQGISNAVFGDIFLEDLRKYRETQLAQIGMQGIFPLWQKNTRQLVLDFNAAGFKTVIVCTNAKYLDASFAGRVLDEQCLADFPPNVDPCGENGEFHTFVYDGPIFSTPIDFQLGETVTRYYEPARNEDDCYKKDAEKDWDTAFFYRDLLPV</sequence>
<dbReference type="Gene3D" id="3.40.50.620">
    <property type="entry name" value="HUPs"/>
    <property type="match status" value="1"/>
</dbReference>
<dbReference type="OrthoDB" id="3572539at2"/>
<name>A0A327QJZ8_9BACT</name>
<gene>
    <name evidence="2" type="ORF">LX64_02891</name>
</gene>
<dbReference type="CDD" id="cd01994">
    <property type="entry name" value="AANH_PF0828-like"/>
    <property type="match status" value="1"/>
</dbReference>
<protein>
    <submittedName>
        <fullName evidence="2">Uncharacterized protein (TIGR00290 family)</fullName>
    </submittedName>
</protein>
<dbReference type="InterPro" id="IPR002761">
    <property type="entry name" value="Diphthami_syn_dom"/>
</dbReference>
<reference evidence="2 3" key="1">
    <citation type="submission" date="2018-06" db="EMBL/GenBank/DDBJ databases">
        <title>Genomic Encyclopedia of Archaeal and Bacterial Type Strains, Phase II (KMG-II): from individual species to whole genera.</title>
        <authorList>
            <person name="Goeker M."/>
        </authorList>
    </citation>
    <scope>NUCLEOTIDE SEQUENCE [LARGE SCALE GENOMIC DNA]</scope>
    <source>
        <strain evidence="2 3">DSM 23857</strain>
    </source>
</reference>
<organism evidence="2 3">
    <name type="scientific">Chitinophaga skermanii</name>
    <dbReference type="NCBI Taxonomy" id="331697"/>
    <lineage>
        <taxon>Bacteria</taxon>
        <taxon>Pseudomonadati</taxon>
        <taxon>Bacteroidota</taxon>
        <taxon>Chitinophagia</taxon>
        <taxon>Chitinophagales</taxon>
        <taxon>Chitinophagaceae</taxon>
        <taxon>Chitinophaga</taxon>
    </lineage>
</organism>
<feature type="domain" description="Diphthamide synthase" evidence="1">
    <location>
        <begin position="7"/>
        <end position="202"/>
    </location>
</feature>